<gene>
    <name evidence="2" type="ORF">AG1IA_00081</name>
</gene>
<sequence>MFLDRGVQTVSSRLVLHVEETTHRHVRALGLLAVVALDHRPRAPIRECASSVCFLPFFFFCFSCGLYTRCGLQRLPVGTGWANGLVGSLSLLLFGVGLVARRASGRVRVKESRAPDRQASPAYRYTAMS</sequence>
<comment type="caution">
    <text evidence="2">The sequence shown here is derived from an EMBL/GenBank/DDBJ whole genome shotgun (WGS) entry which is preliminary data.</text>
</comment>
<keyword evidence="1" id="KW-0812">Transmembrane</keyword>
<reference evidence="2 3" key="1">
    <citation type="journal article" date="2013" name="Nat. Commun.">
        <title>The evolution and pathogenic mechanisms of the rice sheath blight pathogen.</title>
        <authorList>
            <person name="Zheng A."/>
            <person name="Lin R."/>
            <person name="Xu L."/>
            <person name="Qin P."/>
            <person name="Tang C."/>
            <person name="Ai P."/>
            <person name="Zhang D."/>
            <person name="Liu Y."/>
            <person name="Sun Z."/>
            <person name="Feng H."/>
            <person name="Wang Y."/>
            <person name="Chen Y."/>
            <person name="Liang X."/>
            <person name="Fu R."/>
            <person name="Li Q."/>
            <person name="Zhang J."/>
            <person name="Yu X."/>
            <person name="Xie Z."/>
            <person name="Ding L."/>
            <person name="Guan P."/>
            <person name="Tang J."/>
            <person name="Liang Y."/>
            <person name="Wang S."/>
            <person name="Deng Q."/>
            <person name="Li S."/>
            <person name="Zhu J."/>
            <person name="Wang L."/>
            <person name="Liu H."/>
            <person name="Li P."/>
        </authorList>
    </citation>
    <scope>NUCLEOTIDE SEQUENCE [LARGE SCALE GENOMIC DNA]</scope>
    <source>
        <strain evidence="3">AG-1 IA</strain>
    </source>
</reference>
<feature type="transmembrane region" description="Helical" evidence="1">
    <location>
        <begin position="48"/>
        <end position="68"/>
    </location>
</feature>
<organism evidence="2 3">
    <name type="scientific">Thanatephorus cucumeris (strain AG1-IA)</name>
    <name type="common">Rice sheath blight fungus</name>
    <name type="synonym">Rhizoctonia solani</name>
    <dbReference type="NCBI Taxonomy" id="983506"/>
    <lineage>
        <taxon>Eukaryota</taxon>
        <taxon>Fungi</taxon>
        <taxon>Dikarya</taxon>
        <taxon>Basidiomycota</taxon>
        <taxon>Agaricomycotina</taxon>
        <taxon>Agaricomycetes</taxon>
        <taxon>Cantharellales</taxon>
        <taxon>Ceratobasidiaceae</taxon>
        <taxon>Rhizoctonia</taxon>
        <taxon>Rhizoctonia solani AG-1</taxon>
    </lineage>
</organism>
<name>L8X6R9_THACA</name>
<keyword evidence="1" id="KW-1133">Transmembrane helix</keyword>
<accession>L8X6R9</accession>
<feature type="transmembrane region" description="Helical" evidence="1">
    <location>
        <begin position="80"/>
        <end position="100"/>
    </location>
</feature>
<dbReference type="EMBL" id="AFRT01000022">
    <property type="protein sequence ID" value="ELU45895.1"/>
    <property type="molecule type" value="Genomic_DNA"/>
</dbReference>
<proteinExistence type="predicted"/>
<dbReference type="AlphaFoldDB" id="L8X6R9"/>
<keyword evidence="3" id="KW-1185">Reference proteome</keyword>
<protein>
    <submittedName>
        <fullName evidence="2">Uncharacterized protein</fullName>
    </submittedName>
</protein>
<dbReference type="Proteomes" id="UP000011668">
    <property type="component" value="Unassembled WGS sequence"/>
</dbReference>
<keyword evidence="1" id="KW-0472">Membrane</keyword>
<evidence type="ECO:0000256" key="1">
    <source>
        <dbReference type="SAM" id="Phobius"/>
    </source>
</evidence>
<evidence type="ECO:0000313" key="2">
    <source>
        <dbReference type="EMBL" id="ELU45895.1"/>
    </source>
</evidence>
<dbReference type="HOGENOM" id="CLU_1950250_0_0_1"/>
<evidence type="ECO:0000313" key="3">
    <source>
        <dbReference type="Proteomes" id="UP000011668"/>
    </source>
</evidence>